<comment type="caution">
    <text evidence="3">The sequence shown here is derived from an EMBL/GenBank/DDBJ whole genome shotgun (WGS) entry which is preliminary data.</text>
</comment>
<keyword evidence="4" id="KW-1185">Reference proteome</keyword>
<organism evidence="3 4">
    <name type="scientific">Gracilibacillus halophilus YIM-C55.5</name>
    <dbReference type="NCBI Taxonomy" id="1308866"/>
    <lineage>
        <taxon>Bacteria</taxon>
        <taxon>Bacillati</taxon>
        <taxon>Bacillota</taxon>
        <taxon>Bacilli</taxon>
        <taxon>Bacillales</taxon>
        <taxon>Bacillaceae</taxon>
        <taxon>Gracilibacillus</taxon>
    </lineage>
</organism>
<proteinExistence type="predicted"/>
<evidence type="ECO:0000259" key="2">
    <source>
        <dbReference type="Pfam" id="PF23870"/>
    </source>
</evidence>
<dbReference type="InterPro" id="IPR055649">
    <property type="entry name" value="DUF7225"/>
</dbReference>
<dbReference type="EMBL" id="APML01000005">
    <property type="protein sequence ID" value="ENH98136.1"/>
    <property type="molecule type" value="Genomic_DNA"/>
</dbReference>
<name>N4WYM0_9BACI</name>
<protein>
    <submittedName>
        <fullName evidence="3">Protein YnaC</fullName>
    </submittedName>
</protein>
<dbReference type="eggNOG" id="ENOG50333ED">
    <property type="taxonomic scope" value="Bacteria"/>
</dbReference>
<evidence type="ECO:0000259" key="1">
    <source>
        <dbReference type="Pfam" id="PF22522"/>
    </source>
</evidence>
<dbReference type="Pfam" id="PF22522">
    <property type="entry name" value="DUF6998"/>
    <property type="match status" value="1"/>
</dbReference>
<dbReference type="Pfam" id="PF23870">
    <property type="entry name" value="DUF7225"/>
    <property type="match status" value="1"/>
</dbReference>
<sequence length="269" mass="31719">MNIFDQIKYVLQNRINEIVSPNEIKEKLINQFGTNSDSIILSDYCYNRYNSGIAFDKHIFQYVNRSLYKYLGENYPYTGLIYHKPNGGNEVIVGEWKNGEKTFFETDRLRYDPSNISQLNMISKEQIMKLYEEYNQILQYEIKALKCKPTELRHLTGRIGEFICAIKTDGTLAKETNQHGYDVICNKRRISVKTTAQSTGFISINVNTFEYFDDLFVVQYIQDDFYVIYYGAKEEILKITRRYENTYEIDIRRLKTLASKITNESFLPN</sequence>
<reference evidence="3 4" key="1">
    <citation type="submission" date="2013-03" db="EMBL/GenBank/DDBJ databases">
        <title>Draft genome sequence of Gracibacillus halophilus YIM-C55.5, a moderately halophilic and thermophilic organism from the Xiaochaidamu salt lake.</title>
        <authorList>
            <person name="Sugumar T."/>
            <person name="Polireddy D.R."/>
            <person name="Antony A."/>
            <person name="Madhava Y.R."/>
            <person name="Sivakumar N."/>
        </authorList>
    </citation>
    <scope>NUCLEOTIDE SEQUENCE [LARGE SCALE GENOMIC DNA]</scope>
    <source>
        <strain evidence="3 4">YIM-C55.5</strain>
    </source>
</reference>
<feature type="domain" description="DUF6998" evidence="1">
    <location>
        <begin position="149"/>
        <end position="264"/>
    </location>
</feature>
<evidence type="ECO:0000313" key="3">
    <source>
        <dbReference type="EMBL" id="ENH98136.1"/>
    </source>
</evidence>
<evidence type="ECO:0000313" key="4">
    <source>
        <dbReference type="Proteomes" id="UP000012283"/>
    </source>
</evidence>
<dbReference type="PATRIC" id="fig|1308866.3.peg.308"/>
<dbReference type="InterPro" id="IPR054267">
    <property type="entry name" value="DUF6998"/>
</dbReference>
<dbReference type="RefSeq" id="WP_003463351.1">
    <property type="nucleotide sequence ID" value="NZ_APML01000005.1"/>
</dbReference>
<gene>
    <name evidence="3" type="ORF">J416_01519</name>
</gene>
<feature type="domain" description="DUF7225" evidence="2">
    <location>
        <begin position="2"/>
        <end position="102"/>
    </location>
</feature>
<dbReference type="AlphaFoldDB" id="N4WYM0"/>
<accession>N4WYM0</accession>
<dbReference type="OrthoDB" id="7221045at2"/>
<dbReference type="Proteomes" id="UP000012283">
    <property type="component" value="Unassembled WGS sequence"/>
</dbReference>